<dbReference type="Gene3D" id="3.80.10.10">
    <property type="entry name" value="Ribonuclease Inhibitor"/>
    <property type="match status" value="1"/>
</dbReference>
<keyword evidence="3" id="KW-1185">Reference proteome</keyword>
<feature type="region of interest" description="Disordered" evidence="1">
    <location>
        <begin position="503"/>
        <end position="547"/>
    </location>
</feature>
<dbReference type="EMBL" id="JAAAPX010000068">
    <property type="protein sequence ID" value="KAF4234513.1"/>
    <property type="molecule type" value="Genomic_DNA"/>
</dbReference>
<comment type="caution">
    <text evidence="2">The sequence shown here is derived from an EMBL/GenBank/DDBJ whole genome shotgun (WGS) entry which is preliminary data.</text>
</comment>
<evidence type="ECO:0000256" key="1">
    <source>
        <dbReference type="SAM" id="MobiDB-lite"/>
    </source>
</evidence>
<evidence type="ECO:0008006" key="4">
    <source>
        <dbReference type="Google" id="ProtNLM"/>
    </source>
</evidence>
<dbReference type="Proteomes" id="UP000653565">
    <property type="component" value="Unassembled WGS sequence"/>
</dbReference>
<dbReference type="SUPFAM" id="SSF52047">
    <property type="entry name" value="RNI-like"/>
    <property type="match status" value="1"/>
</dbReference>
<feature type="region of interest" description="Disordered" evidence="1">
    <location>
        <begin position="230"/>
        <end position="253"/>
    </location>
</feature>
<dbReference type="InterPro" id="IPR032675">
    <property type="entry name" value="LRR_dom_sf"/>
</dbReference>
<evidence type="ECO:0000313" key="3">
    <source>
        <dbReference type="Proteomes" id="UP000653565"/>
    </source>
</evidence>
<sequence length="623" mass="69596">MGKLNYSARKITGLKAGQVVSKDLVSPFRNLDIQRRILTLVASQKKRITPGVGAKAAARDPNVEIDVSGKELTDEGFAEFIDDLIACMKHRDEEHPEGSAKVIELHLQGNQLTVVSLQKLSEVINLSIADLRELDISHNNIVVCTPEEQKIWYGFLGSFKNCFLLKKFDLGNNPLGQKGIEVLARVYMQSDLDFLEADADAVVGMSCEGDHEGDAIADELENLKINGKENEATKKASSKQSPKKSKVAQQNGSSHATCATKKLTYAELKRYACTRGLRSIPFLIISNTNLTSSCAVHLSSMLSMHRSPEQLLAFLPSGKGPILPEAAEQCKGIIWLPNDGLGPNECKLLDKAELVREYKSNDDTANDELSEDDDQNAAQRKLQKKLDIEHARLAKRVCIEALKKEGVHSNDIWRVALKMMTVSRALLLNDKDRAVEAPSEEEPSGVDEIVERVEEQEEEEETVEQSPEYVFEEYEFFESIAVGPFHPGAKHFEVNFPSLQQVQQVQQTNGHDKDVQSRETKESTPPSQPARSRKGKSHPSSVPRSSRKREWRFGLPFAFWRQIIADAVGADGILSHQQQVRIMTYAANWNAVSYELTIKGAEDHQQIWKFLETVKCITYSSLT</sequence>
<reference evidence="2" key="2">
    <citation type="submission" date="2020-04" db="EMBL/GenBank/DDBJ databases">
        <authorList>
            <person name="Santos R.A.C."/>
            <person name="Steenwyk J.L."/>
            <person name="Rivero-Menendez O."/>
            <person name="Mead M.E."/>
            <person name="Silva L.P."/>
            <person name="Bastos R.W."/>
            <person name="Alastruey-Izquierdo A."/>
            <person name="Goldman G.H."/>
            <person name="Rokas A."/>
        </authorList>
    </citation>
    <scope>NUCLEOTIDE SEQUENCE</scope>
    <source>
        <strain evidence="2">CNM-CM6805</strain>
    </source>
</reference>
<organism evidence="2 3">
    <name type="scientific">Aspergillus fumigatiaffinis</name>
    <dbReference type="NCBI Taxonomy" id="340414"/>
    <lineage>
        <taxon>Eukaryota</taxon>
        <taxon>Fungi</taxon>
        <taxon>Dikarya</taxon>
        <taxon>Ascomycota</taxon>
        <taxon>Pezizomycotina</taxon>
        <taxon>Eurotiomycetes</taxon>
        <taxon>Eurotiomycetidae</taxon>
        <taxon>Eurotiales</taxon>
        <taxon>Aspergillaceae</taxon>
        <taxon>Aspergillus</taxon>
        <taxon>Aspergillus subgen. Fumigati</taxon>
    </lineage>
</organism>
<feature type="compositionally biased region" description="Basic and acidic residues" evidence="1">
    <location>
        <begin position="510"/>
        <end position="522"/>
    </location>
</feature>
<accession>A0A8H4H3V5</accession>
<dbReference type="AlphaFoldDB" id="A0A8H4H3V5"/>
<reference evidence="2" key="1">
    <citation type="journal article" date="2020" name="bioRxiv">
        <title>Genomic and phenotypic heterogeneity of clinical isolates of the human pathogens Aspergillus fumigatus, Aspergillus lentulus and Aspergillus fumigatiaffinis.</title>
        <authorList>
            <person name="dos Santos R.A.C."/>
            <person name="Steenwyk J.L."/>
            <person name="Rivero-Menendez O."/>
            <person name="Mead M.E."/>
            <person name="Silva L.P."/>
            <person name="Bastos R.W."/>
            <person name="Alastruey-Izquierdo A."/>
            <person name="Goldman G.H."/>
            <person name="Rokas A."/>
        </authorList>
    </citation>
    <scope>NUCLEOTIDE SEQUENCE</scope>
    <source>
        <strain evidence="2">CNM-CM6805</strain>
    </source>
</reference>
<gene>
    <name evidence="2" type="ORF">CNMCM6805_008614</name>
</gene>
<evidence type="ECO:0000313" key="2">
    <source>
        <dbReference type="EMBL" id="KAF4234513.1"/>
    </source>
</evidence>
<proteinExistence type="predicted"/>
<protein>
    <recommendedName>
        <fullName evidence="4">Leucine rich repeat protein</fullName>
    </recommendedName>
</protein>
<name>A0A8H4H3V5_9EURO</name>